<dbReference type="AlphaFoldDB" id="A0A8H6HG18"/>
<keyword evidence="2" id="KW-1185">Reference proteome</keyword>
<evidence type="ECO:0000313" key="2">
    <source>
        <dbReference type="Proteomes" id="UP000521943"/>
    </source>
</evidence>
<dbReference type="EMBL" id="JACGCI010000109">
    <property type="protein sequence ID" value="KAF6745163.1"/>
    <property type="molecule type" value="Genomic_DNA"/>
</dbReference>
<name>A0A8H6HG18_9AGAR</name>
<protein>
    <submittedName>
        <fullName evidence="1">Uncharacterized protein</fullName>
    </submittedName>
</protein>
<reference evidence="1 2" key="1">
    <citation type="submission" date="2020-07" db="EMBL/GenBank/DDBJ databases">
        <title>Comparative genomics of pyrophilous fungi reveals a link between fire events and developmental genes.</title>
        <authorList>
            <consortium name="DOE Joint Genome Institute"/>
            <person name="Steindorff A.S."/>
            <person name="Carver A."/>
            <person name="Calhoun S."/>
            <person name="Stillman K."/>
            <person name="Liu H."/>
            <person name="Lipzen A."/>
            <person name="Pangilinan J."/>
            <person name="Labutti K."/>
            <person name="Bruns T.D."/>
            <person name="Grigoriev I.V."/>
        </authorList>
    </citation>
    <scope>NUCLEOTIDE SEQUENCE [LARGE SCALE GENOMIC DNA]</scope>
    <source>
        <strain evidence="1 2">CBS 144469</strain>
    </source>
</reference>
<gene>
    <name evidence="1" type="ORF">DFP72DRAFT_1091738</name>
</gene>
<evidence type="ECO:0000313" key="1">
    <source>
        <dbReference type="EMBL" id="KAF6745163.1"/>
    </source>
</evidence>
<comment type="caution">
    <text evidence="1">The sequence shown here is derived from an EMBL/GenBank/DDBJ whole genome shotgun (WGS) entry which is preliminary data.</text>
</comment>
<dbReference type="Proteomes" id="UP000521943">
    <property type="component" value="Unassembled WGS sequence"/>
</dbReference>
<accession>A0A8H6HG18</accession>
<sequence length="266" mass="29925">MRRPIDSCPFWKAWRGRVGTILTSWRGWADPRKEPREGDTELYVRVRLSVKSCLGFSFHLSRPTMHASRPLGLLRTSVFATYTTRPTPHRHLALSYLVLRYDECSAHRMAAPLSLDPDILSLGQLHLLIPVVAQAINLLPFSNHRIINIVTAIVPARTDAERGLSAELAALDAKLEHSANPLDIMSPLITVLVNARPIAIRKERSIALDARNQKAELYALIARNQELAEYLARELDVDFDALVEERGTTQGCLIELEDYGHIKVKP</sequence>
<organism evidence="1 2">
    <name type="scientific">Ephemerocybe angulata</name>
    <dbReference type="NCBI Taxonomy" id="980116"/>
    <lineage>
        <taxon>Eukaryota</taxon>
        <taxon>Fungi</taxon>
        <taxon>Dikarya</taxon>
        <taxon>Basidiomycota</taxon>
        <taxon>Agaricomycotina</taxon>
        <taxon>Agaricomycetes</taxon>
        <taxon>Agaricomycetidae</taxon>
        <taxon>Agaricales</taxon>
        <taxon>Agaricineae</taxon>
        <taxon>Psathyrellaceae</taxon>
        <taxon>Ephemerocybe</taxon>
    </lineage>
</organism>
<proteinExistence type="predicted"/>